<dbReference type="KEGG" id="ttf:THTE_1197"/>
<accession>A0A286RCW3</accession>
<organism evidence="2 3">
    <name type="scientific">Thermogutta terrifontis</name>
    <dbReference type="NCBI Taxonomy" id="1331910"/>
    <lineage>
        <taxon>Bacteria</taxon>
        <taxon>Pseudomonadati</taxon>
        <taxon>Planctomycetota</taxon>
        <taxon>Planctomycetia</taxon>
        <taxon>Pirellulales</taxon>
        <taxon>Thermoguttaceae</taxon>
        <taxon>Thermogutta</taxon>
    </lineage>
</organism>
<feature type="compositionally biased region" description="Basic and acidic residues" evidence="1">
    <location>
        <begin position="82"/>
        <end position="105"/>
    </location>
</feature>
<protein>
    <submittedName>
        <fullName evidence="2">Uncharacterized protein</fullName>
    </submittedName>
</protein>
<reference evidence="2 3" key="1">
    <citation type="journal article" name="Front. Microbiol.">
        <title>Sugar Metabolism of the First Thermophilic Planctomycete Thermogutta terrifontis: Comparative Genomic and Transcriptomic Approaches.</title>
        <authorList>
            <person name="Elcheninov A.G."/>
            <person name="Menzel P."/>
            <person name="Gudbergsdottir S.R."/>
            <person name="Slesarev A.I."/>
            <person name="Kadnikov V.V."/>
            <person name="Krogh A."/>
            <person name="Bonch-Osmolovskaya E.A."/>
            <person name="Peng X."/>
            <person name="Kublanov I.V."/>
        </authorList>
    </citation>
    <scope>NUCLEOTIDE SEQUENCE [LARGE SCALE GENOMIC DNA]</scope>
    <source>
        <strain evidence="2 3">R1</strain>
    </source>
</reference>
<keyword evidence="3" id="KW-1185">Reference proteome</keyword>
<feature type="region of interest" description="Disordered" evidence="1">
    <location>
        <begin position="122"/>
        <end position="223"/>
    </location>
</feature>
<feature type="compositionally biased region" description="Polar residues" evidence="1">
    <location>
        <begin position="183"/>
        <end position="198"/>
    </location>
</feature>
<sequence>MTARSALRLLLVVPAFLGIAVAGVSPSGCFAGEWRNSRPVYVSNPTRGENEPGQNATSTAVSKVVELRWLPPDRGMPSSGPTDDREVNKAFSPEEGRSHLAKDATDSGTQTDRALAVALEVPVIGDAEPTDDPLADPFGDRQGSQSAKTPANVAGQVAQVQPPRPLQTPAELIPPPLPAGGNQPESRSQNPSQSSGETGRTPAPAAPPGQLLETLPQGPTDQRPMEEQLAQVPGVGKDECPPPDRLRKITEITNNIAPQPGKFPVECPLQGGEFVERNWQPIVFTWTASALCHKPLYFEQVAVERYGHNLGPIVQPFASAAHFFLTVPMLPYKMGLNPPNECIYPLGYYRPGSCAPWILDPFPLSVRAALAEGGYWTALAFAIP</sequence>
<gene>
    <name evidence="2" type="ORF">THTE_1197</name>
</gene>
<dbReference type="Proteomes" id="UP000215086">
    <property type="component" value="Chromosome"/>
</dbReference>
<dbReference type="OrthoDB" id="288935at2"/>
<evidence type="ECO:0000313" key="2">
    <source>
        <dbReference type="EMBL" id="ASV73799.1"/>
    </source>
</evidence>
<feature type="compositionally biased region" description="Pro residues" evidence="1">
    <location>
        <begin position="162"/>
        <end position="178"/>
    </location>
</feature>
<evidence type="ECO:0000313" key="3">
    <source>
        <dbReference type="Proteomes" id="UP000215086"/>
    </source>
</evidence>
<dbReference type="AlphaFoldDB" id="A0A286RCW3"/>
<dbReference type="EMBL" id="CP018477">
    <property type="protein sequence ID" value="ASV73799.1"/>
    <property type="molecule type" value="Genomic_DNA"/>
</dbReference>
<proteinExistence type="predicted"/>
<dbReference type="RefSeq" id="WP_095414302.1">
    <property type="nucleotide sequence ID" value="NZ_CP018477.1"/>
</dbReference>
<feature type="region of interest" description="Disordered" evidence="1">
    <location>
        <begin position="68"/>
        <end position="109"/>
    </location>
</feature>
<evidence type="ECO:0000256" key="1">
    <source>
        <dbReference type="SAM" id="MobiDB-lite"/>
    </source>
</evidence>
<name>A0A286RCW3_9BACT</name>